<evidence type="ECO:0000313" key="2">
    <source>
        <dbReference type="Proteomes" id="UP000230781"/>
    </source>
</evidence>
<accession>A0A2D3PRF9</accession>
<dbReference type="RefSeq" id="WP_100025780.1">
    <property type="nucleotide sequence ID" value="NZ_CP024704.1"/>
</dbReference>
<dbReference type="EMBL" id="CP024704">
    <property type="protein sequence ID" value="ATV69414.1"/>
    <property type="molecule type" value="Genomic_DNA"/>
</dbReference>
<evidence type="ECO:0000313" key="1">
    <source>
        <dbReference type="EMBL" id="ATV69414.1"/>
    </source>
</evidence>
<proteinExistence type="predicted"/>
<name>A0A2D3PRF9_9FUSO</name>
<dbReference type="AlphaFoldDB" id="A0A2D3PRF9"/>
<organism evidence="1 2">
    <name type="scientific">Fusobacterium pseudoperiodonticum</name>
    <dbReference type="NCBI Taxonomy" id="2663009"/>
    <lineage>
        <taxon>Bacteria</taxon>
        <taxon>Fusobacteriati</taxon>
        <taxon>Fusobacteriota</taxon>
        <taxon>Fusobacteriia</taxon>
        <taxon>Fusobacteriales</taxon>
        <taxon>Fusobacteriaceae</taxon>
        <taxon>Fusobacterium</taxon>
    </lineage>
</organism>
<reference evidence="1 2" key="1">
    <citation type="submission" date="2017-11" db="EMBL/GenBank/DDBJ databases">
        <title>Genome sequencing of Fusobacterium periodonticum KCOM 2555.</title>
        <authorList>
            <person name="Kook J.-K."/>
            <person name="Park S.-N."/>
            <person name="Lim Y.K."/>
        </authorList>
    </citation>
    <scope>NUCLEOTIDE SEQUENCE [LARGE SCALE GENOMIC DNA]</scope>
    <source>
        <strain evidence="1 2">KCOM 2555</strain>
    </source>
</reference>
<dbReference type="Proteomes" id="UP000230781">
    <property type="component" value="Chromosome"/>
</dbReference>
<protein>
    <submittedName>
        <fullName evidence="1">Uncharacterized protein</fullName>
    </submittedName>
</protein>
<gene>
    <name evidence="1" type="ORF">CTM98_01235</name>
</gene>
<sequence>MSIKIYCENCGTEIKDGEKFYEACLGEFYCKDCVKEQTLTYFTVDSEIIGTNEDTGIYFNHKQLKEEIEQKIKEINKCIEIYKNDKTRGGQFTFSFFKERKRLLEEKLQEFE</sequence>